<accession>Q0WMG0</accession>
<reference evidence="2" key="1">
    <citation type="submission" date="2006-07" db="EMBL/GenBank/DDBJ databases">
        <title>Large-scale analysis of RIKEN Arabidopsis full-length (RAFL) cDNAs.</title>
        <authorList>
            <person name="Totoki Y."/>
            <person name="Seki M."/>
            <person name="Ishida J."/>
            <person name="Nakajima M."/>
            <person name="Enju A."/>
            <person name="Morosawa T."/>
            <person name="Kamiya A."/>
            <person name="Narusaka M."/>
            <person name="Shin-i T."/>
            <person name="Nakagawa M."/>
            <person name="Sakamoto N."/>
            <person name="Oishi K."/>
            <person name="Kohara Y."/>
            <person name="Kobayashi M."/>
            <person name="Toyoda A."/>
            <person name="Sakaki Y."/>
            <person name="Sakurai T."/>
            <person name="Iida K."/>
            <person name="Akiyama K."/>
            <person name="Satou M."/>
            <person name="Toyoda T."/>
            <person name="Konagaya A."/>
            <person name="Carninci P."/>
            <person name="Kawai J."/>
            <person name="Hayashizaki Y."/>
            <person name="Shinozaki K."/>
        </authorList>
    </citation>
    <scope>NUCLEOTIDE SEQUENCE</scope>
</reference>
<organism evidence="2">
    <name type="scientific">Arabidopsis thaliana</name>
    <name type="common">Mouse-ear cress</name>
    <dbReference type="NCBI Taxonomy" id="3702"/>
    <lineage>
        <taxon>Eukaryota</taxon>
        <taxon>Viridiplantae</taxon>
        <taxon>Streptophyta</taxon>
        <taxon>Embryophyta</taxon>
        <taxon>Tracheophyta</taxon>
        <taxon>Spermatophyta</taxon>
        <taxon>Magnoliopsida</taxon>
        <taxon>eudicotyledons</taxon>
        <taxon>Gunneridae</taxon>
        <taxon>Pentapetalae</taxon>
        <taxon>rosids</taxon>
        <taxon>malvids</taxon>
        <taxon>Brassicales</taxon>
        <taxon>Brassicaceae</taxon>
        <taxon>Camelineae</taxon>
        <taxon>Arabidopsis</taxon>
    </lineage>
</organism>
<keyword evidence="1" id="KW-0732">Signal</keyword>
<gene>
    <name evidence="2" type="ordered locus">At5g55470</name>
</gene>
<feature type="signal peptide" evidence="1">
    <location>
        <begin position="1"/>
        <end position="18"/>
    </location>
</feature>
<protein>
    <submittedName>
        <fullName evidence="2">Sodium proton exchanger</fullName>
    </submittedName>
</protein>
<dbReference type="AlphaFoldDB" id="Q0WMG0"/>
<sequence length="55" mass="6479">MLSFIAETFIFLYVGTDALDFTKWKTSSLRYKVVSIYQLVERLECFVKTIHSILI</sequence>
<evidence type="ECO:0000256" key="1">
    <source>
        <dbReference type="SAM" id="SignalP"/>
    </source>
</evidence>
<evidence type="ECO:0000313" key="2">
    <source>
        <dbReference type="EMBL" id="BAF01696.1"/>
    </source>
</evidence>
<name>Q0WMG0_ARATH</name>
<feature type="chain" id="PRO_5004179126" evidence="1">
    <location>
        <begin position="19"/>
        <end position="55"/>
    </location>
</feature>
<dbReference type="EMBL" id="AK229867">
    <property type="protein sequence ID" value="BAF01696.1"/>
    <property type="molecule type" value="mRNA"/>
</dbReference>
<proteinExistence type="evidence at transcript level"/>